<feature type="transmembrane region" description="Helical" evidence="1">
    <location>
        <begin position="12"/>
        <end position="41"/>
    </location>
</feature>
<keyword evidence="1" id="KW-1133">Transmembrane helix</keyword>
<reference evidence="2" key="1">
    <citation type="submission" date="2021-11" db="EMBL/GenBank/DDBJ databases">
        <title>Streptomyces corallinus and Kineosporia corallina sp. nov., two new coral-derived marine actinobacteria.</title>
        <authorList>
            <person name="Buangrab K."/>
            <person name="Sutthacheep M."/>
            <person name="Yeemin T."/>
            <person name="Harunari E."/>
            <person name="Igarashi Y."/>
            <person name="Sripreechasak P."/>
            <person name="Kanchanasin P."/>
            <person name="Tanasupawat S."/>
            <person name="Phongsopitanun W."/>
        </authorList>
    </citation>
    <scope>NUCLEOTIDE SEQUENCE</scope>
    <source>
        <strain evidence="2">JCM 31032</strain>
    </source>
</reference>
<dbReference type="RefSeq" id="WP_231443579.1">
    <property type="nucleotide sequence ID" value="NZ_JAJOMB010000009.1"/>
</dbReference>
<evidence type="ECO:0000256" key="1">
    <source>
        <dbReference type="SAM" id="Phobius"/>
    </source>
</evidence>
<accession>A0A9X1SVI8</accession>
<dbReference type="Proteomes" id="UP001138997">
    <property type="component" value="Unassembled WGS sequence"/>
</dbReference>
<feature type="transmembrane region" description="Helical" evidence="1">
    <location>
        <begin position="141"/>
        <end position="159"/>
    </location>
</feature>
<keyword evidence="1" id="KW-0472">Membrane</keyword>
<feature type="transmembrane region" description="Helical" evidence="1">
    <location>
        <begin position="179"/>
        <end position="197"/>
    </location>
</feature>
<feature type="transmembrane region" description="Helical" evidence="1">
    <location>
        <begin position="113"/>
        <end position="129"/>
    </location>
</feature>
<sequence>MSRTEVTPQRRSLPAAAWISAVLLALTVGQLLVATFFAAGLEQFEGKGFGARLVLYPAMMLAVPVIWWLVTKDRRDVPWAAFAWIMLPYLIDVTGNTLNLYDTVGWWDEANHFVNWMFLGLGAGLLITRGERGRARPRWEIALLVAGIGAVMAIFWEVGEYYAFIRGGTELATAYTDTLSDEVLGTLGALLAGLIIARRT</sequence>
<keyword evidence="3" id="KW-1185">Reference proteome</keyword>
<evidence type="ECO:0000313" key="3">
    <source>
        <dbReference type="Proteomes" id="UP001138997"/>
    </source>
</evidence>
<feature type="transmembrane region" description="Helical" evidence="1">
    <location>
        <begin position="53"/>
        <end position="70"/>
    </location>
</feature>
<evidence type="ECO:0008006" key="4">
    <source>
        <dbReference type="Google" id="ProtNLM"/>
    </source>
</evidence>
<comment type="caution">
    <text evidence="2">The sequence shown here is derived from an EMBL/GenBank/DDBJ whole genome shotgun (WGS) entry which is preliminary data.</text>
</comment>
<organism evidence="2 3">
    <name type="scientific">Kineosporia babensis</name>
    <dbReference type="NCBI Taxonomy" id="499548"/>
    <lineage>
        <taxon>Bacteria</taxon>
        <taxon>Bacillati</taxon>
        <taxon>Actinomycetota</taxon>
        <taxon>Actinomycetes</taxon>
        <taxon>Kineosporiales</taxon>
        <taxon>Kineosporiaceae</taxon>
        <taxon>Kineosporia</taxon>
    </lineage>
</organism>
<name>A0A9X1SVI8_9ACTN</name>
<gene>
    <name evidence="2" type="ORF">LR394_18465</name>
</gene>
<keyword evidence="1" id="KW-0812">Transmembrane</keyword>
<dbReference type="AlphaFoldDB" id="A0A9X1SVI8"/>
<dbReference type="EMBL" id="JAJOMB010000009">
    <property type="protein sequence ID" value="MCD5312895.1"/>
    <property type="molecule type" value="Genomic_DNA"/>
</dbReference>
<protein>
    <recommendedName>
        <fullName evidence="4">DUF2238 domain-containing protein</fullName>
    </recommendedName>
</protein>
<dbReference type="Pfam" id="PF09997">
    <property type="entry name" value="DUF2238"/>
    <property type="match status" value="1"/>
</dbReference>
<evidence type="ECO:0000313" key="2">
    <source>
        <dbReference type="EMBL" id="MCD5312895.1"/>
    </source>
</evidence>
<proteinExistence type="predicted"/>
<dbReference type="InterPro" id="IPR014509">
    <property type="entry name" value="YjdF-like"/>
</dbReference>
<feature type="transmembrane region" description="Helical" evidence="1">
    <location>
        <begin position="82"/>
        <end position="101"/>
    </location>
</feature>